<dbReference type="PANTHER" id="PTHR45848:SF4">
    <property type="entry name" value="DUAL SPECIFICITY PROTEIN PHOSPHATASE 12"/>
    <property type="match status" value="1"/>
</dbReference>
<dbReference type="InterPro" id="IPR029021">
    <property type="entry name" value="Prot-tyrosine_phosphatase-like"/>
</dbReference>
<evidence type="ECO:0000256" key="2">
    <source>
        <dbReference type="ARBA" id="ARBA00013064"/>
    </source>
</evidence>
<evidence type="ECO:0000259" key="6">
    <source>
        <dbReference type="PROSITE" id="PS50056"/>
    </source>
</evidence>
<feature type="domain" description="Tyrosine-protein phosphatase" evidence="5">
    <location>
        <begin position="20"/>
        <end position="162"/>
    </location>
</feature>
<comment type="similarity">
    <text evidence="1">Belongs to the protein-tyrosine phosphatase family. Non-receptor class dual specificity subfamily.</text>
</comment>
<keyword evidence="8" id="KW-1185">Reference proteome</keyword>
<dbReference type="Gene3D" id="3.90.190.10">
    <property type="entry name" value="Protein tyrosine phosphatase superfamily"/>
    <property type="match status" value="1"/>
</dbReference>
<dbReference type="EMBL" id="CALNXI010003453">
    <property type="protein sequence ID" value="CAH3193323.1"/>
    <property type="molecule type" value="Genomic_DNA"/>
</dbReference>
<dbReference type="PROSITE" id="PS50056">
    <property type="entry name" value="TYR_PHOSPHATASE_2"/>
    <property type="match status" value="1"/>
</dbReference>
<dbReference type="InterPro" id="IPR016130">
    <property type="entry name" value="Tyr_Pase_AS"/>
</dbReference>
<keyword evidence="4" id="KW-0904">Protein phosphatase</keyword>
<protein>
    <recommendedName>
        <fullName evidence="2">protein-tyrosine-phosphatase</fullName>
        <ecNumber evidence="2">3.1.3.48</ecNumber>
    </recommendedName>
</protein>
<dbReference type="SMART" id="SM00195">
    <property type="entry name" value="DSPc"/>
    <property type="match status" value="1"/>
</dbReference>
<accession>A0ABN8SNZ0</accession>
<feature type="domain" description="Tyrosine specific protein phosphatases" evidence="6">
    <location>
        <begin position="82"/>
        <end position="141"/>
    </location>
</feature>
<dbReference type="SUPFAM" id="SSF52799">
    <property type="entry name" value="(Phosphotyrosine protein) phosphatases II"/>
    <property type="match status" value="1"/>
</dbReference>
<organism evidence="7 8">
    <name type="scientific">Porites evermanni</name>
    <dbReference type="NCBI Taxonomy" id="104178"/>
    <lineage>
        <taxon>Eukaryota</taxon>
        <taxon>Metazoa</taxon>
        <taxon>Cnidaria</taxon>
        <taxon>Anthozoa</taxon>
        <taxon>Hexacorallia</taxon>
        <taxon>Scleractinia</taxon>
        <taxon>Fungiina</taxon>
        <taxon>Poritidae</taxon>
        <taxon>Porites</taxon>
    </lineage>
</organism>
<evidence type="ECO:0000256" key="4">
    <source>
        <dbReference type="ARBA" id="ARBA00022912"/>
    </source>
</evidence>
<reference evidence="7 8" key="1">
    <citation type="submission" date="2022-05" db="EMBL/GenBank/DDBJ databases">
        <authorList>
            <consortium name="Genoscope - CEA"/>
            <person name="William W."/>
        </authorList>
    </citation>
    <scope>NUCLEOTIDE SEQUENCE [LARGE SCALE GENOMIC DNA]</scope>
</reference>
<dbReference type="PIRSF" id="PIRSF000941">
    <property type="entry name" value="DUSP12"/>
    <property type="match status" value="1"/>
</dbReference>
<name>A0ABN8SNZ0_9CNID</name>
<comment type="caution">
    <text evidence="7">The sequence shown here is derived from an EMBL/GenBank/DDBJ whole genome shotgun (WGS) entry which is preliminary data.</text>
</comment>
<dbReference type="EC" id="3.1.3.48" evidence="2"/>
<dbReference type="InterPro" id="IPR016278">
    <property type="entry name" value="DUSP12"/>
</dbReference>
<dbReference type="PROSITE" id="PS50054">
    <property type="entry name" value="TYR_PHOSPHATASE_DUAL"/>
    <property type="match status" value="1"/>
</dbReference>
<evidence type="ECO:0000313" key="8">
    <source>
        <dbReference type="Proteomes" id="UP001159427"/>
    </source>
</evidence>
<feature type="non-terminal residue" evidence="7">
    <location>
        <position position="1"/>
    </location>
</feature>
<proteinExistence type="inferred from homology"/>
<evidence type="ECO:0000256" key="1">
    <source>
        <dbReference type="ARBA" id="ARBA00008601"/>
    </source>
</evidence>
<dbReference type="InterPro" id="IPR000340">
    <property type="entry name" value="Dual-sp_phosphatase_cat-dom"/>
</dbReference>
<evidence type="ECO:0000313" key="7">
    <source>
        <dbReference type="EMBL" id="CAH3193323.1"/>
    </source>
</evidence>
<evidence type="ECO:0000256" key="3">
    <source>
        <dbReference type="ARBA" id="ARBA00022801"/>
    </source>
</evidence>
<evidence type="ECO:0000259" key="5">
    <source>
        <dbReference type="PROSITE" id="PS50054"/>
    </source>
</evidence>
<keyword evidence="3" id="KW-0378">Hydrolase</keyword>
<sequence length="329" mass="37042">YPKSYRLLRQPRGNVNLDWDMSRIKEGLFVGTRKDAINLANSRQGDKLRILTVDSESLEIALKDGVLTKHVPCVDEPEADLLSFFDDCSEFISSGLENEEIVLVHCLSGVSRSTAIVLAYLMKTDQMSLNEALDFLKKIYPKANPNTGFIEQLQLYEAMGNTVDKTSPVYKQYRLQLLVNQIQNQQYATKDLLSSLIEELKDSSSSNNKNYKCRKCRLALFTGGSVITHELGSGQLSFRRHKQDSPAVTNSTDTQCTSLFIEPVSWMLPLLEGTIEGKLSCPKCNGRLGSFNWAGMQCSCGKWVTPAFQIHKNRVDESWNKRLSNKTPI</sequence>
<gene>
    <name evidence="7" type="ORF">PEVE_00025632</name>
</gene>
<dbReference type="InterPro" id="IPR000387">
    <property type="entry name" value="Tyr_Pase_dom"/>
</dbReference>
<dbReference type="Pfam" id="PF00782">
    <property type="entry name" value="DSPc"/>
    <property type="match status" value="1"/>
</dbReference>
<dbReference type="Proteomes" id="UP001159427">
    <property type="component" value="Unassembled WGS sequence"/>
</dbReference>
<dbReference type="PROSITE" id="PS00383">
    <property type="entry name" value="TYR_PHOSPHATASE_1"/>
    <property type="match status" value="1"/>
</dbReference>
<dbReference type="InterPro" id="IPR020422">
    <property type="entry name" value="TYR_PHOSPHATASE_DUAL_dom"/>
</dbReference>
<dbReference type="PANTHER" id="PTHR45848">
    <property type="entry name" value="DUAL SPECIFICITY PROTEIN PHOSPHATASE 12 FAMILY MEMBER"/>
    <property type="match status" value="1"/>
</dbReference>